<dbReference type="AlphaFoldDB" id="A0A8E2FAD8"/>
<accession>A0A8E2FAD8</accession>
<proteinExistence type="predicted"/>
<name>A0A8E2FAD8_9PEZI</name>
<organism evidence="1 2">
    <name type="scientific">Glonium stellatum</name>
    <dbReference type="NCBI Taxonomy" id="574774"/>
    <lineage>
        <taxon>Eukaryota</taxon>
        <taxon>Fungi</taxon>
        <taxon>Dikarya</taxon>
        <taxon>Ascomycota</taxon>
        <taxon>Pezizomycotina</taxon>
        <taxon>Dothideomycetes</taxon>
        <taxon>Pleosporomycetidae</taxon>
        <taxon>Gloniales</taxon>
        <taxon>Gloniaceae</taxon>
        <taxon>Glonium</taxon>
    </lineage>
</organism>
<protein>
    <submittedName>
        <fullName evidence="1">Uncharacterized protein</fullName>
    </submittedName>
</protein>
<reference evidence="1 2" key="1">
    <citation type="journal article" date="2016" name="Nat. Commun.">
        <title>Ectomycorrhizal ecology is imprinted in the genome of the dominant symbiotic fungus Cenococcum geophilum.</title>
        <authorList>
            <consortium name="DOE Joint Genome Institute"/>
            <person name="Peter M."/>
            <person name="Kohler A."/>
            <person name="Ohm R.A."/>
            <person name="Kuo A."/>
            <person name="Krutzmann J."/>
            <person name="Morin E."/>
            <person name="Arend M."/>
            <person name="Barry K.W."/>
            <person name="Binder M."/>
            <person name="Choi C."/>
            <person name="Clum A."/>
            <person name="Copeland A."/>
            <person name="Grisel N."/>
            <person name="Haridas S."/>
            <person name="Kipfer T."/>
            <person name="LaButti K."/>
            <person name="Lindquist E."/>
            <person name="Lipzen A."/>
            <person name="Maire R."/>
            <person name="Meier B."/>
            <person name="Mihaltcheva S."/>
            <person name="Molinier V."/>
            <person name="Murat C."/>
            <person name="Poggeler S."/>
            <person name="Quandt C.A."/>
            <person name="Sperisen C."/>
            <person name="Tritt A."/>
            <person name="Tisserant E."/>
            <person name="Crous P.W."/>
            <person name="Henrissat B."/>
            <person name="Nehls U."/>
            <person name="Egli S."/>
            <person name="Spatafora J.W."/>
            <person name="Grigoriev I.V."/>
            <person name="Martin F.M."/>
        </authorList>
    </citation>
    <scope>NUCLEOTIDE SEQUENCE [LARGE SCALE GENOMIC DNA]</scope>
    <source>
        <strain evidence="1 2">CBS 207.34</strain>
    </source>
</reference>
<gene>
    <name evidence="1" type="ORF">AOQ84DRAFT_372311</name>
</gene>
<dbReference type="Gene3D" id="3.40.630.30">
    <property type="match status" value="1"/>
</dbReference>
<dbReference type="EMBL" id="KV748742">
    <property type="protein sequence ID" value="OCL13298.1"/>
    <property type="molecule type" value="Genomic_DNA"/>
</dbReference>
<keyword evidence="2" id="KW-1185">Reference proteome</keyword>
<dbReference type="Proteomes" id="UP000250140">
    <property type="component" value="Unassembled WGS sequence"/>
</dbReference>
<evidence type="ECO:0000313" key="2">
    <source>
        <dbReference type="Proteomes" id="UP000250140"/>
    </source>
</evidence>
<evidence type="ECO:0000313" key="1">
    <source>
        <dbReference type="EMBL" id="OCL13298.1"/>
    </source>
</evidence>
<sequence>MNDTFRYFIRPAKSSEIQQITALAIEALDSDDLFNYNLPYRKEFPDHCRLAWYRTFESWLCIPRTQFLVAEVIQESSDENDDDGDGFTYDSSYQGAKLEPSIAAFAKWDFHYAGKVSSPPGTICDSWSNWFWRACY</sequence>